<sequence>MNAMNQDFPQDMSMHGGYQNAAKVIPENLIAEQQVLGAIVINSMALSAILSRVPLAPEHFFEPLHQRIFEGMASLLNENRPILPATLEPYLPKGEKVGGLSVTEYVARLASEACSIVHAPFLAEDIIKAFAARNAISFAHQVEELAFNSWGELTFIDEIEKLSSKLVDAVELAKAKERQRPGDAYMDRFKASYQNNGAVGVAIGLKELKRVLNESVFEAGNLYGLLSSSGEGKTSLTIQIMLYALKQGHPVLFLSYDQSQAQCVAQMIAQEKGIDSKQQKDPERSMSESERDMSVQFASWLNSQPIEIIRCQRESNVRLLSYARQFVKRHSSRGKTPLIVIDHIKKIPPRDYRLSPDKIASEINVEWKSFADETKSAVIMLNQRNGEMNKRTNPRPIGRDLYGGEGARDDYDTMIYLYRPAKYRREMIATCSDDKQMTAINRVFAEFGDEEAIETVAEIGAIKVRFGDPSVRERLKFEGRYTRYVSMRTEEERLF</sequence>
<evidence type="ECO:0000313" key="13">
    <source>
        <dbReference type="EMBL" id="CVI15275.1"/>
    </source>
</evidence>
<accession>A0A822UX15</accession>
<evidence type="ECO:0000259" key="12">
    <source>
        <dbReference type="PROSITE" id="PS51199"/>
    </source>
</evidence>
<dbReference type="GO" id="GO:0043139">
    <property type="term" value="F:5'-3' DNA helicase activity"/>
    <property type="evidence" value="ECO:0007669"/>
    <property type="project" value="UniProtKB-EC"/>
</dbReference>
<evidence type="ECO:0000256" key="5">
    <source>
        <dbReference type="ARBA" id="ARBA00022801"/>
    </source>
</evidence>
<dbReference type="GO" id="GO:0005524">
    <property type="term" value="F:ATP binding"/>
    <property type="evidence" value="ECO:0007669"/>
    <property type="project" value="UniProtKB-KW"/>
</dbReference>
<dbReference type="InterPro" id="IPR007694">
    <property type="entry name" value="DNA_helicase_DnaB-like_C"/>
</dbReference>
<comment type="similarity">
    <text evidence="1">Belongs to the helicase family. DnaB subfamily.</text>
</comment>
<comment type="caution">
    <text evidence="13">The sequence shown here is derived from an EMBL/GenBank/DDBJ whole genome shotgun (WGS) entry which is preliminary data.</text>
</comment>
<dbReference type="GO" id="GO:0003677">
    <property type="term" value="F:DNA binding"/>
    <property type="evidence" value="ECO:0007669"/>
    <property type="project" value="UniProtKB-KW"/>
</dbReference>
<keyword evidence="7" id="KW-0067">ATP-binding</keyword>
<evidence type="ECO:0000256" key="7">
    <source>
        <dbReference type="ARBA" id="ARBA00022840"/>
    </source>
</evidence>
<dbReference type="RefSeq" id="WP_060723223.1">
    <property type="nucleotide sequence ID" value="NZ_LMVK01000004.1"/>
</dbReference>
<dbReference type="Gene3D" id="3.40.50.300">
    <property type="entry name" value="P-loop containing nucleotide triphosphate hydrolases"/>
    <property type="match status" value="1"/>
</dbReference>
<dbReference type="SUPFAM" id="SSF48024">
    <property type="entry name" value="N-terminal domain of DnaB helicase"/>
    <property type="match status" value="1"/>
</dbReference>
<keyword evidence="5" id="KW-0378">Hydrolase</keyword>
<dbReference type="AlphaFoldDB" id="A0A822UX15"/>
<dbReference type="Pfam" id="PF00772">
    <property type="entry name" value="DnaB"/>
    <property type="match status" value="1"/>
</dbReference>
<name>A0A822UX15_AGRTU</name>
<evidence type="ECO:0000256" key="10">
    <source>
        <dbReference type="ARBA" id="ARBA00044969"/>
    </source>
</evidence>
<feature type="domain" description="SF4 helicase" evidence="12">
    <location>
        <begin position="194"/>
        <end position="491"/>
    </location>
</feature>
<organism evidence="13 14">
    <name type="scientific">Agrobacterium tumefaciens str. B6</name>
    <dbReference type="NCBI Taxonomy" id="1183423"/>
    <lineage>
        <taxon>Bacteria</taxon>
        <taxon>Pseudomonadati</taxon>
        <taxon>Pseudomonadota</taxon>
        <taxon>Alphaproteobacteria</taxon>
        <taxon>Hyphomicrobiales</taxon>
        <taxon>Rhizobiaceae</taxon>
        <taxon>Rhizobium/Agrobacterium group</taxon>
        <taxon>Agrobacterium</taxon>
        <taxon>Agrobacterium tumefaciens complex</taxon>
    </lineage>
</organism>
<evidence type="ECO:0000313" key="14">
    <source>
        <dbReference type="Proteomes" id="UP000192074"/>
    </source>
</evidence>
<keyword evidence="3" id="KW-0235">DNA replication</keyword>
<dbReference type="GO" id="GO:1990077">
    <property type="term" value="C:primosome complex"/>
    <property type="evidence" value="ECO:0007669"/>
    <property type="project" value="UniProtKB-KW"/>
</dbReference>
<evidence type="ECO:0000256" key="11">
    <source>
        <dbReference type="ARBA" id="ARBA00048954"/>
    </source>
</evidence>
<evidence type="ECO:0000256" key="3">
    <source>
        <dbReference type="ARBA" id="ARBA00022705"/>
    </source>
</evidence>
<evidence type="ECO:0000256" key="8">
    <source>
        <dbReference type="ARBA" id="ARBA00023125"/>
    </source>
</evidence>
<gene>
    <name evidence="13" type="ORF">AGR4A_Cc190054</name>
</gene>
<dbReference type="PANTHER" id="PTHR30153:SF2">
    <property type="entry name" value="REPLICATIVE DNA HELICASE"/>
    <property type="match status" value="1"/>
</dbReference>
<keyword evidence="8" id="KW-0238">DNA-binding</keyword>
<evidence type="ECO:0000256" key="9">
    <source>
        <dbReference type="ARBA" id="ARBA00023235"/>
    </source>
</evidence>
<evidence type="ECO:0000256" key="2">
    <source>
        <dbReference type="ARBA" id="ARBA00022515"/>
    </source>
</evidence>
<dbReference type="Proteomes" id="UP000192074">
    <property type="component" value="Unassembled WGS sequence"/>
</dbReference>
<dbReference type="PROSITE" id="PS51199">
    <property type="entry name" value="SF4_HELICASE"/>
    <property type="match status" value="1"/>
</dbReference>
<keyword evidence="4" id="KW-0547">Nucleotide-binding</keyword>
<keyword evidence="9" id="KW-0413">Isomerase</keyword>
<dbReference type="InterPro" id="IPR036185">
    <property type="entry name" value="DNA_heli_DnaB-like_N_sf"/>
</dbReference>
<dbReference type="SUPFAM" id="SSF52540">
    <property type="entry name" value="P-loop containing nucleoside triphosphate hydrolases"/>
    <property type="match status" value="1"/>
</dbReference>
<dbReference type="InterPro" id="IPR027417">
    <property type="entry name" value="P-loop_NTPase"/>
</dbReference>
<dbReference type="GO" id="GO:0006269">
    <property type="term" value="P:DNA replication, synthesis of primer"/>
    <property type="evidence" value="ECO:0007669"/>
    <property type="project" value="UniProtKB-KW"/>
</dbReference>
<dbReference type="PANTHER" id="PTHR30153">
    <property type="entry name" value="REPLICATIVE DNA HELICASE DNAB"/>
    <property type="match status" value="1"/>
</dbReference>
<dbReference type="InterPro" id="IPR016136">
    <property type="entry name" value="DNA_helicase_N/primase_C"/>
</dbReference>
<proteinExistence type="inferred from homology"/>
<dbReference type="Gene3D" id="1.10.860.10">
    <property type="entry name" value="DNAb Helicase, Chain A"/>
    <property type="match status" value="1"/>
</dbReference>
<dbReference type="GO" id="GO:0005829">
    <property type="term" value="C:cytosol"/>
    <property type="evidence" value="ECO:0007669"/>
    <property type="project" value="TreeGrafter"/>
</dbReference>
<reference evidence="13 14" key="1">
    <citation type="submission" date="2016-01" db="EMBL/GenBank/DDBJ databases">
        <authorList>
            <person name="Regsiter A."/>
            <person name="william w."/>
        </authorList>
    </citation>
    <scope>NUCLEOTIDE SEQUENCE [LARGE SCALE GENOMIC DNA]</scope>
    <source>
        <strain evidence="13 14">B6</strain>
    </source>
</reference>
<keyword evidence="2" id="KW-0639">Primosome</keyword>
<dbReference type="GO" id="GO:0016787">
    <property type="term" value="F:hydrolase activity"/>
    <property type="evidence" value="ECO:0007669"/>
    <property type="project" value="UniProtKB-KW"/>
</dbReference>
<comment type="catalytic activity">
    <reaction evidence="11">
        <text>ATP + H2O = ADP + phosphate + H(+)</text>
        <dbReference type="Rhea" id="RHEA:13065"/>
        <dbReference type="ChEBI" id="CHEBI:15377"/>
        <dbReference type="ChEBI" id="CHEBI:15378"/>
        <dbReference type="ChEBI" id="CHEBI:30616"/>
        <dbReference type="ChEBI" id="CHEBI:43474"/>
        <dbReference type="ChEBI" id="CHEBI:456216"/>
        <dbReference type="EC" id="5.6.2.3"/>
    </reaction>
</comment>
<dbReference type="Pfam" id="PF03796">
    <property type="entry name" value="DnaB_C"/>
    <property type="match status" value="1"/>
</dbReference>
<dbReference type="EMBL" id="FCNL01000011">
    <property type="protein sequence ID" value="CVI15275.1"/>
    <property type="molecule type" value="Genomic_DNA"/>
</dbReference>
<dbReference type="InterPro" id="IPR007693">
    <property type="entry name" value="DNA_helicase_DnaB-like_N"/>
</dbReference>
<evidence type="ECO:0000256" key="1">
    <source>
        <dbReference type="ARBA" id="ARBA00008428"/>
    </source>
</evidence>
<dbReference type="EC" id="5.6.2.3" evidence="10"/>
<evidence type="ECO:0000256" key="6">
    <source>
        <dbReference type="ARBA" id="ARBA00022806"/>
    </source>
</evidence>
<evidence type="ECO:0000256" key="4">
    <source>
        <dbReference type="ARBA" id="ARBA00022741"/>
    </source>
</evidence>
<keyword evidence="6 13" id="KW-0347">Helicase</keyword>
<protein>
    <recommendedName>
        <fullName evidence="10">DNA 5'-3' helicase</fullName>
        <ecNumber evidence="10">5.6.2.3</ecNumber>
    </recommendedName>
</protein>